<sequence length="103" mass="11485">MNIEHERAVARAARREEMEHLLQRYPQLDPDDASTLRQWFRSEASALDVGLLSANEALHDAYAAFRKDHLHRFTPAELAILTMLLCIAAAAVGALVTGIMQMA</sequence>
<accession>A0ABU2ZKC7</accession>
<evidence type="ECO:0000313" key="2">
    <source>
        <dbReference type="EMBL" id="MDT0577062.1"/>
    </source>
</evidence>
<name>A0ABU2ZKC7_9SPHN</name>
<dbReference type="Proteomes" id="UP001259803">
    <property type="component" value="Unassembled WGS sequence"/>
</dbReference>
<keyword evidence="1" id="KW-0472">Membrane</keyword>
<keyword evidence="1" id="KW-0812">Transmembrane</keyword>
<evidence type="ECO:0000313" key="3">
    <source>
        <dbReference type="Proteomes" id="UP001259803"/>
    </source>
</evidence>
<dbReference type="EMBL" id="JAVRHS010000016">
    <property type="protein sequence ID" value="MDT0577062.1"/>
    <property type="molecule type" value="Genomic_DNA"/>
</dbReference>
<feature type="transmembrane region" description="Helical" evidence="1">
    <location>
        <begin position="78"/>
        <end position="100"/>
    </location>
</feature>
<reference evidence="2 3" key="1">
    <citation type="submission" date="2023-09" db="EMBL/GenBank/DDBJ databases">
        <authorList>
            <person name="Rey-Velasco X."/>
        </authorList>
    </citation>
    <scope>NUCLEOTIDE SEQUENCE [LARGE SCALE GENOMIC DNA]</scope>
    <source>
        <strain evidence="2 3">F390</strain>
    </source>
</reference>
<comment type="caution">
    <text evidence="2">The sequence shown here is derived from an EMBL/GenBank/DDBJ whole genome shotgun (WGS) entry which is preliminary data.</text>
</comment>
<protein>
    <submittedName>
        <fullName evidence="2">Uncharacterized protein</fullName>
    </submittedName>
</protein>
<organism evidence="2 3">
    <name type="scientific">Croceicoccus esteveae</name>
    <dbReference type="NCBI Taxonomy" id="3075597"/>
    <lineage>
        <taxon>Bacteria</taxon>
        <taxon>Pseudomonadati</taxon>
        <taxon>Pseudomonadota</taxon>
        <taxon>Alphaproteobacteria</taxon>
        <taxon>Sphingomonadales</taxon>
        <taxon>Erythrobacteraceae</taxon>
        <taxon>Croceicoccus</taxon>
    </lineage>
</organism>
<keyword evidence="3" id="KW-1185">Reference proteome</keyword>
<gene>
    <name evidence="2" type="ORF">RM533_12885</name>
</gene>
<evidence type="ECO:0000256" key="1">
    <source>
        <dbReference type="SAM" id="Phobius"/>
    </source>
</evidence>
<dbReference type="RefSeq" id="WP_311341636.1">
    <property type="nucleotide sequence ID" value="NZ_JAVRHS010000016.1"/>
</dbReference>
<proteinExistence type="predicted"/>
<keyword evidence="1" id="KW-1133">Transmembrane helix</keyword>